<dbReference type="InterPro" id="IPR050256">
    <property type="entry name" value="Glycosyltransferase_2"/>
</dbReference>
<organism evidence="2 3">
    <name type="scientific">Corallincola spongiicola</name>
    <dbReference type="NCBI Taxonomy" id="2520508"/>
    <lineage>
        <taxon>Bacteria</taxon>
        <taxon>Pseudomonadati</taxon>
        <taxon>Pseudomonadota</taxon>
        <taxon>Gammaproteobacteria</taxon>
        <taxon>Alteromonadales</taxon>
        <taxon>Psychromonadaceae</taxon>
        <taxon>Corallincola</taxon>
    </lineage>
</organism>
<keyword evidence="1" id="KW-0472">Membrane</keyword>
<keyword evidence="1" id="KW-0812">Transmembrane</keyword>
<keyword evidence="1" id="KW-1133">Transmembrane helix</keyword>
<keyword evidence="3" id="KW-1185">Reference proteome</keyword>
<feature type="transmembrane region" description="Helical" evidence="1">
    <location>
        <begin position="332"/>
        <end position="349"/>
    </location>
</feature>
<proteinExistence type="predicted"/>
<reference evidence="3" key="1">
    <citation type="submission" date="2019-02" db="EMBL/GenBank/DDBJ databases">
        <title>Draft genome sequence of Muricauda sp. 176CP4-71.</title>
        <authorList>
            <person name="Park J.-S."/>
        </authorList>
    </citation>
    <scope>NUCLEOTIDE SEQUENCE [LARGE SCALE GENOMIC DNA]</scope>
    <source>
        <strain evidence="3">176GS2-150</strain>
    </source>
</reference>
<dbReference type="PANTHER" id="PTHR48090:SF6">
    <property type="entry name" value="SLR5056 PROTEIN"/>
    <property type="match status" value="1"/>
</dbReference>
<dbReference type="PANTHER" id="PTHR48090">
    <property type="entry name" value="UNDECAPRENYL-PHOSPHATE 4-DEOXY-4-FORMAMIDO-L-ARABINOSE TRANSFERASE-RELATED"/>
    <property type="match status" value="1"/>
</dbReference>
<feature type="transmembrane region" description="Helical" evidence="1">
    <location>
        <begin position="6"/>
        <end position="28"/>
    </location>
</feature>
<comment type="caution">
    <text evidence="2">The sequence shown here is derived from an EMBL/GenBank/DDBJ whole genome shotgun (WGS) entry which is preliminary data.</text>
</comment>
<evidence type="ECO:0000313" key="2">
    <source>
        <dbReference type="EMBL" id="TAA47756.1"/>
    </source>
</evidence>
<dbReference type="CDD" id="cd06438">
    <property type="entry name" value="EpsO_like"/>
    <property type="match status" value="1"/>
</dbReference>
<name>A0ABY1WSP1_9GAMM</name>
<sequence>MNLELVLALVIFVVVGVPSIFLALQYLFGLRSSFGRDDSEGSRNPCVVLIPAHNESSIIADTLTSLKSQLQIDDRIVIVADNCSDNTADIGRDFGFEVLERSSDTERGKGYALDFGLQHIAKSPAATVVIFDADCEFLEGSLDVLVRASQRRMRVVQSLYLMKAPKNAPLKIRLAEFAWKVKNQIRPEGQKMLGLSCQLQGAGMAFPWTIITAQSLASGSIVEDLELGLKLSERGEMVDYLPLAGVDSYFPMSDEALETQRTRWEHGHLASIKELIPRFLGALVKGRLRAGLMMLDAMIPPTVLWLMISTLNICVAFVLFLFGYSLLFTLNFVPYLLMVFSLVLVWWIHGRSLVSGKDLFGVLSFILKKITLYKKISKTKEKKWVKTDRG</sequence>
<feature type="transmembrane region" description="Helical" evidence="1">
    <location>
        <begin position="303"/>
        <end position="326"/>
    </location>
</feature>
<dbReference type="SUPFAM" id="SSF53448">
    <property type="entry name" value="Nucleotide-diphospho-sugar transferases"/>
    <property type="match status" value="1"/>
</dbReference>
<protein>
    <submittedName>
        <fullName evidence="2">Glycosyltransferase</fullName>
    </submittedName>
</protein>
<evidence type="ECO:0000313" key="3">
    <source>
        <dbReference type="Proteomes" id="UP000292544"/>
    </source>
</evidence>
<gene>
    <name evidence="2" type="ORF">EXY25_00455</name>
</gene>
<accession>A0ABY1WSP1</accession>
<dbReference type="Pfam" id="PF13641">
    <property type="entry name" value="Glyco_tranf_2_3"/>
    <property type="match status" value="1"/>
</dbReference>
<dbReference type="EMBL" id="SHLY01000001">
    <property type="protein sequence ID" value="TAA47756.1"/>
    <property type="molecule type" value="Genomic_DNA"/>
</dbReference>
<dbReference type="RefSeq" id="WP_130565319.1">
    <property type="nucleotide sequence ID" value="NZ_SHLY01000001.1"/>
</dbReference>
<dbReference type="Gene3D" id="3.90.550.10">
    <property type="entry name" value="Spore Coat Polysaccharide Biosynthesis Protein SpsA, Chain A"/>
    <property type="match status" value="1"/>
</dbReference>
<dbReference type="Proteomes" id="UP000292544">
    <property type="component" value="Unassembled WGS sequence"/>
</dbReference>
<dbReference type="InterPro" id="IPR029044">
    <property type="entry name" value="Nucleotide-diphossugar_trans"/>
</dbReference>
<evidence type="ECO:0000256" key="1">
    <source>
        <dbReference type="SAM" id="Phobius"/>
    </source>
</evidence>